<sequence>MLRVFSSPNLRLPLTSLEYPTSHEFPISQPPFHLHGQAIRLSRNEQSILKSLVLDDWTRPAPRPSTVRPPTPATTDSIPTPTLQPAPPAPPAVGVQSITYGIADLGVLGIKSSQKANGSPGTSRNVNSTEVLLGKGSGRNKCAHVETPTPVTQPVVLPARPGTAAGQGFAFQGMPDPQGGVERPKKKGQKRTGKAATINPLLLRSQKVDMTWMDFCVWSPTVCREIKRLLTRMSNRRRKGESPAAGMQSQTQQGDVSSIAVDGNTQFLSTLMGANKAFRIPCSVRVKGGGKLALDYSQVQADQGSDMNVISTAMAKQLELHLYPLSDVGFAGLTMKTADHREMLLHHWVYLDLGVEDIWRQICCFVAPELPFPVPGVEHLSLLLGIPWLAILTARDSLSGSEQEEESETDSAESLSKEKEEEEEPPKEKGKARKGFYYPSHAELQIWVEELKVQLGSQIPSEADELRVLQLLYSYRHLNGTNLNSLPSTDLIVHRARLTPGTKPSSAGAQIWWAPHKEWWLWKLVQDGMLSGIYERTQHANGELLAWNAQAIIVDKEENPKPTDEPQITLDYSKVKEDIPGSYLELMSKVHNYLSDPRHGTFFQADIRHRYFSIVLHLEDRYLFAFTIPGIGQLQPTQMPQGSCLAGFTMSELMNITLGPILEPNSEPSLMHGEPSEPALIAFYMDDLFSGHPDFESQFAFLRDHFFPQIKWAKLTLSFRKFRLFVDHIKALGVEYHVGGRIHVLDSRVKAIAKWPEPTSVKGQPPSWSVAAHNINIKSPTRAITIATNIITIAIADIFAMSVFTISPRSLLSRCAPAAILCGGGPAVESVQRMIRRLFATSSIPVAVNIPHLSDFSSAAAAGNSGDPPPPGKPVGPQAQCDKEGSGLGSTGEFVVVATTARKRKGNRVGKQPVRRSKRARRLPLEDASDGENSCPKWCRGDDNLPARMQQAHRRGRAIWAQPNRTLSGGSRCGACVRAGADECFVAQTPVCARCTSLCNPRRQCLAEPPASATPDSGSPGVVAPRAATYGGSGGMGTR</sequence>
<feature type="compositionally biased region" description="Basic residues" evidence="1">
    <location>
        <begin position="901"/>
        <end position="922"/>
    </location>
</feature>
<dbReference type="Proteomes" id="UP000192927">
    <property type="component" value="Unassembled WGS sequence"/>
</dbReference>
<dbReference type="CDD" id="cd00303">
    <property type="entry name" value="retropepsin_like"/>
    <property type="match status" value="1"/>
</dbReference>
<dbReference type="AlphaFoldDB" id="A0A1W5CWD2"/>
<proteinExistence type="predicted"/>
<feature type="region of interest" description="Disordered" evidence="1">
    <location>
        <begin position="399"/>
        <end position="433"/>
    </location>
</feature>
<keyword evidence="4" id="KW-1185">Reference proteome</keyword>
<evidence type="ECO:0000313" key="3">
    <source>
        <dbReference type="EMBL" id="SLM35082.1"/>
    </source>
</evidence>
<feature type="compositionally biased region" description="Pro residues" evidence="1">
    <location>
        <begin position="82"/>
        <end position="91"/>
    </location>
</feature>
<dbReference type="Gene3D" id="3.10.10.10">
    <property type="entry name" value="HIV Type 1 Reverse Transcriptase, subunit A, domain 1"/>
    <property type="match status" value="1"/>
</dbReference>
<name>A0A1W5CWD2_9LECA</name>
<keyword evidence="3" id="KW-0808">Transferase</keyword>
<dbReference type="PANTHER" id="PTHR33064">
    <property type="entry name" value="POL PROTEIN"/>
    <property type="match status" value="1"/>
</dbReference>
<dbReference type="Gene3D" id="3.30.70.270">
    <property type="match status" value="1"/>
</dbReference>
<feature type="compositionally biased region" description="Polar residues" evidence="1">
    <location>
        <begin position="247"/>
        <end position="256"/>
    </location>
</feature>
<feature type="region of interest" description="Disordered" evidence="1">
    <location>
        <begin position="173"/>
        <end position="194"/>
    </location>
</feature>
<dbReference type="GO" id="GO:0003964">
    <property type="term" value="F:RNA-directed DNA polymerase activity"/>
    <property type="evidence" value="ECO:0007669"/>
    <property type="project" value="UniProtKB-KW"/>
</dbReference>
<dbReference type="EMBL" id="FWEW01000519">
    <property type="protein sequence ID" value="SLM35082.1"/>
    <property type="molecule type" value="Genomic_DNA"/>
</dbReference>
<dbReference type="InterPro" id="IPR043502">
    <property type="entry name" value="DNA/RNA_pol_sf"/>
</dbReference>
<feature type="compositionally biased region" description="Basic residues" evidence="1">
    <location>
        <begin position="184"/>
        <end position="193"/>
    </location>
</feature>
<reference evidence="4" key="1">
    <citation type="submission" date="2017-03" db="EMBL/GenBank/DDBJ databases">
        <authorList>
            <person name="Sharma R."/>
            <person name="Thines M."/>
        </authorList>
    </citation>
    <scope>NUCLEOTIDE SEQUENCE [LARGE SCALE GENOMIC DNA]</scope>
</reference>
<dbReference type="InterPro" id="IPR051320">
    <property type="entry name" value="Viral_Replic_Matur_Polypro"/>
</dbReference>
<evidence type="ECO:0000259" key="2">
    <source>
        <dbReference type="Pfam" id="PF00078"/>
    </source>
</evidence>
<organism evidence="3 4">
    <name type="scientific">Lasallia pustulata</name>
    <dbReference type="NCBI Taxonomy" id="136370"/>
    <lineage>
        <taxon>Eukaryota</taxon>
        <taxon>Fungi</taxon>
        <taxon>Dikarya</taxon>
        <taxon>Ascomycota</taxon>
        <taxon>Pezizomycotina</taxon>
        <taxon>Lecanoromycetes</taxon>
        <taxon>OSLEUM clade</taxon>
        <taxon>Umbilicariomycetidae</taxon>
        <taxon>Umbilicariales</taxon>
        <taxon>Umbilicariaceae</taxon>
        <taxon>Lasallia</taxon>
    </lineage>
</organism>
<dbReference type="SUPFAM" id="SSF56672">
    <property type="entry name" value="DNA/RNA polymerases"/>
    <property type="match status" value="1"/>
</dbReference>
<accession>A0A1W5CWD2</accession>
<feature type="region of interest" description="Disordered" evidence="1">
    <location>
        <begin position="859"/>
        <end position="933"/>
    </location>
</feature>
<dbReference type="InterPro" id="IPR000477">
    <property type="entry name" value="RT_dom"/>
</dbReference>
<feature type="region of interest" description="Disordered" evidence="1">
    <location>
        <begin position="58"/>
        <end position="92"/>
    </location>
</feature>
<evidence type="ECO:0000313" key="4">
    <source>
        <dbReference type="Proteomes" id="UP000192927"/>
    </source>
</evidence>
<evidence type="ECO:0000256" key="1">
    <source>
        <dbReference type="SAM" id="MobiDB-lite"/>
    </source>
</evidence>
<feature type="region of interest" description="Disordered" evidence="1">
    <location>
        <begin position="234"/>
        <end position="256"/>
    </location>
</feature>
<keyword evidence="3" id="KW-0548">Nucleotidyltransferase</keyword>
<feature type="domain" description="Reverse transcriptase" evidence="2">
    <location>
        <begin position="590"/>
        <end position="735"/>
    </location>
</feature>
<dbReference type="InterPro" id="IPR043128">
    <property type="entry name" value="Rev_trsase/Diguanyl_cyclase"/>
</dbReference>
<feature type="compositionally biased region" description="Acidic residues" evidence="1">
    <location>
        <begin position="402"/>
        <end position="411"/>
    </location>
</feature>
<feature type="region of interest" description="Disordered" evidence="1">
    <location>
        <begin position="1007"/>
        <end position="1039"/>
    </location>
</feature>
<dbReference type="Pfam" id="PF00078">
    <property type="entry name" value="RVT_1"/>
    <property type="match status" value="1"/>
</dbReference>
<protein>
    <submittedName>
        <fullName evidence="3">Reverse transcriptase domain</fullName>
    </submittedName>
</protein>
<feature type="compositionally biased region" description="Pro residues" evidence="1">
    <location>
        <begin position="61"/>
        <end position="72"/>
    </location>
</feature>
<keyword evidence="3" id="KW-0695">RNA-directed DNA polymerase</keyword>
<dbReference type="PANTHER" id="PTHR33064:SF37">
    <property type="entry name" value="RIBONUCLEASE H"/>
    <property type="match status" value="1"/>
</dbReference>